<accession>A0ABZ0IXJ9</accession>
<dbReference type="InterPro" id="IPR002716">
    <property type="entry name" value="PIN_dom"/>
</dbReference>
<dbReference type="SMART" id="SM00670">
    <property type="entry name" value="PINc"/>
    <property type="match status" value="1"/>
</dbReference>
<feature type="domain" description="PIN" evidence="1">
    <location>
        <begin position="1"/>
        <end position="111"/>
    </location>
</feature>
<keyword evidence="3" id="KW-1185">Reference proteome</keyword>
<dbReference type="InterPro" id="IPR002850">
    <property type="entry name" value="PIN_toxin-like"/>
</dbReference>
<reference evidence="2 3" key="1">
    <citation type="journal article" date="2023" name="Microbiol. Resour. Announc.">
        <title>Complete Genome Sequence of Imperialibacter roseus strain P4T.</title>
        <authorList>
            <person name="Tizabi D.R."/>
            <person name="Bachvaroff T."/>
            <person name="Hill R.T."/>
        </authorList>
    </citation>
    <scope>NUCLEOTIDE SEQUENCE [LARGE SCALE GENOMIC DNA]</scope>
    <source>
        <strain evidence="2 3">P4T</strain>
    </source>
</reference>
<gene>
    <name evidence="2" type="ORF">RT717_07125</name>
</gene>
<dbReference type="InterPro" id="IPR029060">
    <property type="entry name" value="PIN-like_dom_sf"/>
</dbReference>
<dbReference type="Proteomes" id="UP001302349">
    <property type="component" value="Chromosome"/>
</dbReference>
<evidence type="ECO:0000313" key="2">
    <source>
        <dbReference type="EMBL" id="WOK09738.1"/>
    </source>
</evidence>
<organism evidence="2 3">
    <name type="scientific">Imperialibacter roseus</name>
    <dbReference type="NCBI Taxonomy" id="1324217"/>
    <lineage>
        <taxon>Bacteria</taxon>
        <taxon>Pseudomonadati</taxon>
        <taxon>Bacteroidota</taxon>
        <taxon>Cytophagia</taxon>
        <taxon>Cytophagales</taxon>
        <taxon>Flammeovirgaceae</taxon>
        <taxon>Imperialibacter</taxon>
    </lineage>
</organism>
<dbReference type="RefSeq" id="WP_317492345.1">
    <property type="nucleotide sequence ID" value="NZ_CP136051.1"/>
</dbReference>
<dbReference type="PANTHER" id="PTHR34610:SF3">
    <property type="entry name" value="SSL7007 PROTEIN"/>
    <property type="match status" value="1"/>
</dbReference>
<evidence type="ECO:0000259" key="1">
    <source>
        <dbReference type="SMART" id="SM00670"/>
    </source>
</evidence>
<dbReference type="Pfam" id="PF13470">
    <property type="entry name" value="PIN_3"/>
    <property type="match status" value="1"/>
</dbReference>
<dbReference type="SUPFAM" id="SSF88723">
    <property type="entry name" value="PIN domain-like"/>
    <property type="match status" value="1"/>
</dbReference>
<name>A0ABZ0IXJ9_9BACT</name>
<proteinExistence type="predicted"/>
<dbReference type="NCBIfam" id="TIGR00305">
    <property type="entry name" value="putative toxin-antitoxin system toxin component, PIN family"/>
    <property type="match status" value="1"/>
</dbReference>
<sequence>MVDYNVFVSAALSHRSVPGIVTRFATENCQVLYSSATFSELHSTLSRPKFDKYIQEHDKLVFLLKLAEKASFIEPKESIKACRDPNDDMYLELAVAGEAGCIITGDRPLLDLHPFRGIPIISPAAFVEQFMS</sequence>
<protein>
    <submittedName>
        <fullName evidence="2">Toxin-antitoxin system toxin component, PIN family</fullName>
    </submittedName>
</protein>
<dbReference type="EMBL" id="CP136051">
    <property type="protein sequence ID" value="WOK09738.1"/>
    <property type="molecule type" value="Genomic_DNA"/>
</dbReference>
<evidence type="ECO:0000313" key="3">
    <source>
        <dbReference type="Proteomes" id="UP001302349"/>
    </source>
</evidence>
<dbReference type="PANTHER" id="PTHR34610">
    <property type="entry name" value="SSL7007 PROTEIN"/>
    <property type="match status" value="1"/>
</dbReference>